<organism evidence="2 3">
    <name type="scientific">Stylosanthes scabra</name>
    <dbReference type="NCBI Taxonomy" id="79078"/>
    <lineage>
        <taxon>Eukaryota</taxon>
        <taxon>Viridiplantae</taxon>
        <taxon>Streptophyta</taxon>
        <taxon>Embryophyta</taxon>
        <taxon>Tracheophyta</taxon>
        <taxon>Spermatophyta</taxon>
        <taxon>Magnoliopsida</taxon>
        <taxon>eudicotyledons</taxon>
        <taxon>Gunneridae</taxon>
        <taxon>Pentapetalae</taxon>
        <taxon>rosids</taxon>
        <taxon>fabids</taxon>
        <taxon>Fabales</taxon>
        <taxon>Fabaceae</taxon>
        <taxon>Papilionoideae</taxon>
        <taxon>50 kb inversion clade</taxon>
        <taxon>dalbergioids sensu lato</taxon>
        <taxon>Dalbergieae</taxon>
        <taxon>Pterocarpus clade</taxon>
        <taxon>Stylosanthes</taxon>
    </lineage>
</organism>
<evidence type="ECO:0000256" key="1">
    <source>
        <dbReference type="SAM" id="MobiDB-lite"/>
    </source>
</evidence>
<name>A0ABU6ZG52_9FABA</name>
<evidence type="ECO:0000313" key="3">
    <source>
        <dbReference type="Proteomes" id="UP001341840"/>
    </source>
</evidence>
<protein>
    <submittedName>
        <fullName evidence="2">Uncharacterized protein</fullName>
    </submittedName>
</protein>
<dbReference type="Proteomes" id="UP001341840">
    <property type="component" value="Unassembled WGS sequence"/>
</dbReference>
<feature type="region of interest" description="Disordered" evidence="1">
    <location>
        <begin position="1"/>
        <end position="48"/>
    </location>
</feature>
<proteinExistence type="predicted"/>
<dbReference type="EMBL" id="JASCZI010272191">
    <property type="protein sequence ID" value="MED6220913.1"/>
    <property type="molecule type" value="Genomic_DNA"/>
</dbReference>
<reference evidence="2 3" key="1">
    <citation type="journal article" date="2023" name="Plants (Basel)">
        <title>Bridging the Gap: Combining Genomics and Transcriptomics Approaches to Understand Stylosanthes scabra, an Orphan Legume from the Brazilian Caatinga.</title>
        <authorList>
            <person name="Ferreira-Neto J.R.C."/>
            <person name="da Silva M.D."/>
            <person name="Binneck E."/>
            <person name="de Melo N.F."/>
            <person name="da Silva R.H."/>
            <person name="de Melo A.L.T.M."/>
            <person name="Pandolfi V."/>
            <person name="Bustamante F.O."/>
            <person name="Brasileiro-Vidal A.C."/>
            <person name="Benko-Iseppon A.M."/>
        </authorList>
    </citation>
    <scope>NUCLEOTIDE SEQUENCE [LARGE SCALE GENOMIC DNA]</scope>
    <source>
        <tissue evidence="2">Leaves</tissue>
    </source>
</reference>
<accession>A0ABU6ZG52</accession>
<evidence type="ECO:0000313" key="2">
    <source>
        <dbReference type="EMBL" id="MED6220913.1"/>
    </source>
</evidence>
<keyword evidence="3" id="KW-1185">Reference proteome</keyword>
<feature type="compositionally biased region" description="Basic and acidic residues" evidence="1">
    <location>
        <begin position="8"/>
        <end position="26"/>
    </location>
</feature>
<sequence>MPTPSLRKRGEVRDTDQSRGERVRCDEGEEEGSVTALCRRASPPPPKFSLSPSCLVAVVEMRRGRERETRRTRKKGSSTPSPLRIVVSLAAASRRRLVAVHYRLWSLEPPSQRAARKVYDLHPIFSWLPLSGLGYHSFEANIFPQQFFGMFLEECLEEFNMTYDDTSLRGNGLIC</sequence>
<comment type="caution">
    <text evidence="2">The sequence shown here is derived from an EMBL/GenBank/DDBJ whole genome shotgun (WGS) entry which is preliminary data.</text>
</comment>
<gene>
    <name evidence="2" type="ORF">PIB30_049343</name>
</gene>